<dbReference type="AlphaFoldDB" id="A0A3B0WN94"/>
<keyword evidence="1" id="KW-0472">Membrane</keyword>
<reference evidence="7" key="1">
    <citation type="submission" date="2018-06" db="EMBL/GenBank/DDBJ databases">
        <authorList>
            <person name="Zhirakovskaya E."/>
        </authorList>
    </citation>
    <scope>NUCLEOTIDE SEQUENCE</scope>
</reference>
<dbReference type="CDD" id="cd06225">
    <property type="entry name" value="HAMP"/>
    <property type="match status" value="1"/>
</dbReference>
<dbReference type="SUPFAM" id="SSF158472">
    <property type="entry name" value="HAMP domain-like"/>
    <property type="match status" value="1"/>
</dbReference>
<dbReference type="Pfam" id="PF00989">
    <property type="entry name" value="PAS"/>
    <property type="match status" value="1"/>
</dbReference>
<protein>
    <submittedName>
        <fullName evidence="7">Diguanylate cyclase/phosphodiesterase (GGDEF &amp; EAL domains) with PAS/PAC sensor(S)</fullName>
    </submittedName>
</protein>
<feature type="transmembrane region" description="Helical" evidence="1">
    <location>
        <begin position="159"/>
        <end position="178"/>
    </location>
</feature>
<dbReference type="PROSITE" id="PS50113">
    <property type="entry name" value="PAC"/>
    <property type="match status" value="1"/>
</dbReference>
<dbReference type="FunFam" id="3.30.70.270:FF:000001">
    <property type="entry name" value="Diguanylate cyclase domain protein"/>
    <property type="match status" value="1"/>
</dbReference>
<dbReference type="SMART" id="SM00091">
    <property type="entry name" value="PAS"/>
    <property type="match status" value="1"/>
</dbReference>
<dbReference type="SUPFAM" id="SSF141868">
    <property type="entry name" value="EAL domain-like"/>
    <property type="match status" value="1"/>
</dbReference>
<dbReference type="InterPro" id="IPR035965">
    <property type="entry name" value="PAS-like_dom_sf"/>
</dbReference>
<feature type="transmembrane region" description="Helical" evidence="1">
    <location>
        <begin position="25"/>
        <end position="42"/>
    </location>
</feature>
<dbReference type="CDD" id="cd00130">
    <property type="entry name" value="PAS"/>
    <property type="match status" value="1"/>
</dbReference>
<evidence type="ECO:0000259" key="5">
    <source>
        <dbReference type="PROSITE" id="PS50885"/>
    </source>
</evidence>
<dbReference type="Gene3D" id="3.30.450.20">
    <property type="entry name" value="PAS domain"/>
    <property type="match status" value="1"/>
</dbReference>
<dbReference type="SUPFAM" id="SSF55073">
    <property type="entry name" value="Nucleotide cyclase"/>
    <property type="match status" value="1"/>
</dbReference>
<dbReference type="GO" id="GO:0016020">
    <property type="term" value="C:membrane"/>
    <property type="evidence" value="ECO:0007669"/>
    <property type="project" value="InterPro"/>
</dbReference>
<dbReference type="PANTHER" id="PTHR44757:SF4">
    <property type="entry name" value="DIGUANYLATE CYCLASE DGCE-RELATED"/>
    <property type="match status" value="1"/>
</dbReference>
<dbReference type="GO" id="GO:0006355">
    <property type="term" value="P:regulation of DNA-templated transcription"/>
    <property type="evidence" value="ECO:0007669"/>
    <property type="project" value="InterPro"/>
</dbReference>
<dbReference type="PANTHER" id="PTHR44757">
    <property type="entry name" value="DIGUANYLATE CYCLASE DGCP"/>
    <property type="match status" value="1"/>
</dbReference>
<dbReference type="InterPro" id="IPR043128">
    <property type="entry name" value="Rev_trsase/Diguanyl_cyclase"/>
</dbReference>
<keyword evidence="1" id="KW-0812">Transmembrane</keyword>
<dbReference type="InterPro" id="IPR003660">
    <property type="entry name" value="HAMP_dom"/>
</dbReference>
<evidence type="ECO:0000259" key="3">
    <source>
        <dbReference type="PROSITE" id="PS50113"/>
    </source>
</evidence>
<feature type="domain" description="EAL" evidence="4">
    <location>
        <begin position="550"/>
        <end position="797"/>
    </location>
</feature>
<dbReference type="SMART" id="SM00304">
    <property type="entry name" value="HAMP"/>
    <property type="match status" value="1"/>
</dbReference>
<evidence type="ECO:0000259" key="2">
    <source>
        <dbReference type="PROSITE" id="PS50112"/>
    </source>
</evidence>
<dbReference type="Gene3D" id="3.30.70.270">
    <property type="match status" value="1"/>
</dbReference>
<proteinExistence type="predicted"/>
<keyword evidence="1" id="KW-1133">Transmembrane helix</keyword>
<dbReference type="InterPro" id="IPR000014">
    <property type="entry name" value="PAS"/>
</dbReference>
<organism evidence="7">
    <name type="scientific">hydrothermal vent metagenome</name>
    <dbReference type="NCBI Taxonomy" id="652676"/>
    <lineage>
        <taxon>unclassified sequences</taxon>
        <taxon>metagenomes</taxon>
        <taxon>ecological metagenomes</taxon>
    </lineage>
</organism>
<dbReference type="PROSITE" id="PS50887">
    <property type="entry name" value="GGDEF"/>
    <property type="match status" value="1"/>
</dbReference>
<dbReference type="InterPro" id="IPR001633">
    <property type="entry name" value="EAL_dom"/>
</dbReference>
<dbReference type="Gene3D" id="6.10.340.10">
    <property type="match status" value="1"/>
</dbReference>
<feature type="domain" description="GGDEF" evidence="6">
    <location>
        <begin position="406"/>
        <end position="539"/>
    </location>
</feature>
<feature type="domain" description="PAS" evidence="2">
    <location>
        <begin position="244"/>
        <end position="317"/>
    </location>
</feature>
<dbReference type="Pfam" id="PF00563">
    <property type="entry name" value="EAL"/>
    <property type="match status" value="1"/>
</dbReference>
<feature type="domain" description="PAC" evidence="3">
    <location>
        <begin position="322"/>
        <end position="374"/>
    </location>
</feature>
<accession>A0A3B0WN94</accession>
<dbReference type="GO" id="GO:0007165">
    <property type="term" value="P:signal transduction"/>
    <property type="evidence" value="ECO:0007669"/>
    <property type="project" value="InterPro"/>
</dbReference>
<dbReference type="InterPro" id="IPR035919">
    <property type="entry name" value="EAL_sf"/>
</dbReference>
<dbReference type="SUPFAM" id="SSF55785">
    <property type="entry name" value="PYP-like sensor domain (PAS domain)"/>
    <property type="match status" value="1"/>
</dbReference>
<dbReference type="InterPro" id="IPR000160">
    <property type="entry name" value="GGDEF_dom"/>
</dbReference>
<evidence type="ECO:0000313" key="7">
    <source>
        <dbReference type="EMBL" id="VAW53853.1"/>
    </source>
</evidence>
<dbReference type="PROSITE" id="PS50883">
    <property type="entry name" value="EAL"/>
    <property type="match status" value="1"/>
</dbReference>
<sequence length="797" mass="90000">MSVKKSKVQLKQTVNMSLSTKVTGIVFWGMVLVGVLVSTYILNQREIQLISEYNNNILYVEHEFENLYIHHHQNISNHAYMTKKVGELFKELSERYPIESIRYELDGYQYYFGELDDSQVKIKGQLLLRVNSGIGIKVVVIDVFMRSIEQTIRDSRKKMLLVIGSLVFSFGMILQLILKKVLSQPLLRMVKSAQKFAKDDQTTRFDETREDEFGYLAKFINQALDSVISHQKRLEASQKALFEEKIRAEVTLHSIMDGVITTDSNNIILYLNPIAERLMGMNLVQAKNTNLDDVIQIIHEDTGDHVPSPTVACLEKQQTEVLKNHSALVRSDGKAIPIEATAAPMRNDNAEVIGAVMVFQDVSQERKLSRQLSYQACHDTLTGLFNRRMFEEQLEAALLNVGMEDRHHALCYIDLDQFKIVNDTCGHVAGDELLRQLGDLLKSCIREGDVLARLGGDEFGILLENCSLKEASNVAENVRQAVKDFRFAWEERIFEIGASIGLVGINAENRELATILASADMACYAAKDMGRNRVHVYEPSDAMLSERHGQMHWAGRITKALEEHRMVLFEQPVVGIKENGSQINHCEVLIRMQDEANAIILPDAFIPAAERYNLMLTIDRWVINQVFKHMGLNENNGLAKIIAINLSGTSLVDEALLGYIIDTAETYQMNLNSVCFEITETAAISNLAKATQFIRALKARGCKFSLDDFGTGLSSFTYLKNLPVDYIKIDGSFVVDMVNDPIDRAMVDAIVRVGHVMQVQVIAEWVEDEQTLNLLKELGVDYVQGYHLGIPKKIQLE</sequence>
<gene>
    <name evidence="7" type="ORF">MNBD_GAMMA07-2020</name>
</gene>
<dbReference type="InterPro" id="IPR000700">
    <property type="entry name" value="PAS-assoc_C"/>
</dbReference>
<dbReference type="InterPro" id="IPR029787">
    <property type="entry name" value="Nucleotide_cyclase"/>
</dbReference>
<evidence type="ECO:0000259" key="4">
    <source>
        <dbReference type="PROSITE" id="PS50883"/>
    </source>
</evidence>
<dbReference type="SMART" id="SM00052">
    <property type="entry name" value="EAL"/>
    <property type="match status" value="1"/>
</dbReference>
<dbReference type="Pfam" id="PF00990">
    <property type="entry name" value="GGDEF"/>
    <property type="match status" value="1"/>
</dbReference>
<feature type="domain" description="HAMP" evidence="5">
    <location>
        <begin position="180"/>
        <end position="232"/>
    </location>
</feature>
<dbReference type="InterPro" id="IPR013767">
    <property type="entry name" value="PAS_fold"/>
</dbReference>
<dbReference type="PROSITE" id="PS50112">
    <property type="entry name" value="PAS"/>
    <property type="match status" value="1"/>
</dbReference>
<name>A0A3B0WN94_9ZZZZ</name>
<dbReference type="Gene3D" id="3.20.20.450">
    <property type="entry name" value="EAL domain"/>
    <property type="match status" value="1"/>
</dbReference>
<dbReference type="InterPro" id="IPR052155">
    <property type="entry name" value="Biofilm_reg_signaling"/>
</dbReference>
<evidence type="ECO:0000259" key="6">
    <source>
        <dbReference type="PROSITE" id="PS50887"/>
    </source>
</evidence>
<dbReference type="PROSITE" id="PS50885">
    <property type="entry name" value="HAMP"/>
    <property type="match status" value="1"/>
</dbReference>
<dbReference type="NCBIfam" id="TIGR00254">
    <property type="entry name" value="GGDEF"/>
    <property type="match status" value="1"/>
</dbReference>
<dbReference type="CDD" id="cd01949">
    <property type="entry name" value="GGDEF"/>
    <property type="match status" value="1"/>
</dbReference>
<dbReference type="SMART" id="SM00267">
    <property type="entry name" value="GGDEF"/>
    <property type="match status" value="1"/>
</dbReference>
<dbReference type="NCBIfam" id="TIGR00229">
    <property type="entry name" value="sensory_box"/>
    <property type="match status" value="1"/>
</dbReference>
<evidence type="ECO:0000256" key="1">
    <source>
        <dbReference type="SAM" id="Phobius"/>
    </source>
</evidence>
<dbReference type="EMBL" id="UOFF01000045">
    <property type="protein sequence ID" value="VAW53853.1"/>
    <property type="molecule type" value="Genomic_DNA"/>
</dbReference>
<dbReference type="CDD" id="cd01948">
    <property type="entry name" value="EAL"/>
    <property type="match status" value="1"/>
</dbReference>